<feature type="compositionally biased region" description="Pro residues" evidence="1">
    <location>
        <begin position="22"/>
        <end position="33"/>
    </location>
</feature>
<feature type="region of interest" description="Disordered" evidence="1">
    <location>
        <begin position="1"/>
        <end position="33"/>
    </location>
</feature>
<feature type="compositionally biased region" description="Polar residues" evidence="1">
    <location>
        <begin position="1"/>
        <end position="19"/>
    </location>
</feature>
<reference evidence="2" key="1">
    <citation type="submission" date="2021-01" db="EMBL/GenBank/DDBJ databases">
        <authorList>
            <person name="Corre E."/>
            <person name="Pelletier E."/>
            <person name="Niang G."/>
            <person name="Scheremetjew M."/>
            <person name="Finn R."/>
            <person name="Kale V."/>
            <person name="Holt S."/>
            <person name="Cochrane G."/>
            <person name="Meng A."/>
            <person name="Brown T."/>
            <person name="Cohen L."/>
        </authorList>
    </citation>
    <scope>NUCLEOTIDE SEQUENCE</scope>
    <source>
        <strain evidence="2">CCMP1205</strain>
    </source>
</reference>
<sequence>MYTGTPTRMNPASTVNVLSTPELPPPARSSPPLRPSISLWSCCISPFLRDSSSGKIILFFLSPIITTLRSSSSCVIQLMVAVVIGVQKCSFTASVSHTFRSQYQASTSWGTLARKEEPCRIRFSCATLRRQKRRGKSARQRMNQGRAGVEGAQKGIVPQLSYKSPTPRSPRRKLSFVRPLLRQGST</sequence>
<organism evidence="2">
    <name type="scientific">Chloropicon primus</name>
    <dbReference type="NCBI Taxonomy" id="1764295"/>
    <lineage>
        <taxon>Eukaryota</taxon>
        <taxon>Viridiplantae</taxon>
        <taxon>Chlorophyta</taxon>
        <taxon>Chloropicophyceae</taxon>
        <taxon>Chloropicales</taxon>
        <taxon>Chloropicaceae</taxon>
        <taxon>Chloropicon</taxon>
    </lineage>
</organism>
<proteinExistence type="predicted"/>
<evidence type="ECO:0000256" key="1">
    <source>
        <dbReference type="SAM" id="MobiDB-lite"/>
    </source>
</evidence>
<feature type="region of interest" description="Disordered" evidence="1">
    <location>
        <begin position="131"/>
        <end position="186"/>
    </location>
</feature>
<accession>A0A7S2X1T7</accession>
<evidence type="ECO:0000313" key="2">
    <source>
        <dbReference type="EMBL" id="CAD9718231.1"/>
    </source>
</evidence>
<dbReference type="EMBL" id="HBHL01010680">
    <property type="protein sequence ID" value="CAD9718231.1"/>
    <property type="molecule type" value="Transcribed_RNA"/>
</dbReference>
<gene>
    <name evidence="2" type="ORF">CPRI1469_LOCUS7096</name>
</gene>
<name>A0A7S2X1T7_9CHLO</name>
<dbReference type="AlphaFoldDB" id="A0A7S2X1T7"/>
<protein>
    <submittedName>
        <fullName evidence="2">Uncharacterized protein</fullName>
    </submittedName>
</protein>